<accession>A0ABU0EKZ3</accession>
<evidence type="ECO:0000313" key="2">
    <source>
        <dbReference type="Proteomes" id="UP001239626"/>
    </source>
</evidence>
<dbReference type="Proteomes" id="UP001239626">
    <property type="component" value="Unassembled WGS sequence"/>
</dbReference>
<proteinExistence type="predicted"/>
<gene>
    <name evidence="1" type="ORF">J2X26_004299</name>
</gene>
<dbReference type="RefSeq" id="WP_307494745.1">
    <property type="nucleotide sequence ID" value="NZ_JAUSVB010000008.1"/>
</dbReference>
<protein>
    <submittedName>
        <fullName evidence="1">Uncharacterized protein</fullName>
    </submittedName>
</protein>
<comment type="caution">
    <text evidence="1">The sequence shown here is derived from an EMBL/GenBank/DDBJ whole genome shotgun (WGS) entry which is preliminary data.</text>
</comment>
<organism evidence="1 2">
    <name type="scientific">Cellulomonas humilata</name>
    <dbReference type="NCBI Taxonomy" id="144055"/>
    <lineage>
        <taxon>Bacteria</taxon>
        <taxon>Bacillati</taxon>
        <taxon>Actinomycetota</taxon>
        <taxon>Actinomycetes</taxon>
        <taxon>Micrococcales</taxon>
        <taxon>Cellulomonadaceae</taxon>
        <taxon>Cellulomonas</taxon>
    </lineage>
</organism>
<sequence length="217" mass="23094">MRRVVLVSGLIVALVAAVFLAASPWRPGGPSTATPSVRLAPSPTRVAPSVAAAPEPALAGNVVVTDEPALYASAVASLVFGMDTRSVDAAAYRTSLLAEADPNLTETGLADLQRLVDDRIPADDEWERMRENAQRSVFVVSQTWEPGSWQQVVIAGQAEPGWSMRNVTGVQTTHYSEDGQQRESSRERTITIGMRCPASGAGVDRCWLVLLGATVVP</sequence>
<dbReference type="EMBL" id="JAUSVB010000008">
    <property type="protein sequence ID" value="MDQ0375956.1"/>
    <property type="molecule type" value="Genomic_DNA"/>
</dbReference>
<evidence type="ECO:0000313" key="1">
    <source>
        <dbReference type="EMBL" id="MDQ0375956.1"/>
    </source>
</evidence>
<reference evidence="1 2" key="1">
    <citation type="submission" date="2023-07" db="EMBL/GenBank/DDBJ databases">
        <title>Sorghum-associated microbial communities from plants grown in Nebraska, USA.</title>
        <authorList>
            <person name="Schachtman D."/>
        </authorList>
    </citation>
    <scope>NUCLEOTIDE SEQUENCE [LARGE SCALE GENOMIC DNA]</scope>
    <source>
        <strain evidence="1 2">BE332</strain>
    </source>
</reference>
<keyword evidence="2" id="KW-1185">Reference proteome</keyword>
<name>A0ABU0EKZ3_9CELL</name>